<evidence type="ECO:0000313" key="3">
    <source>
        <dbReference type="Proteomes" id="UP000031036"/>
    </source>
</evidence>
<dbReference type="PROSITE" id="PS51257">
    <property type="entry name" value="PROKAR_LIPOPROTEIN"/>
    <property type="match status" value="1"/>
</dbReference>
<keyword evidence="1" id="KW-0732">Signal</keyword>
<sequence>MLLRAFLFLTSTVMVQPFLFGGGGGCGCGCSPPPPPPTVRCAPPGGFKCPPCGCGNPQCAGGGSAPPPPVSMCNQPRPPSRCECGCGRKKREMLGWSQQNKLHCDNELLNAIMLTSVNNSTAVWARSMRIALRIHHIDKHYLLFCSAIGSKVSLNGDVACEATHGGKTCRLVTTRLAKTKTKSLLSKMKDEKTIGDTNL</sequence>
<feature type="chain" id="PRO_5002077967" evidence="1">
    <location>
        <begin position="18"/>
        <end position="199"/>
    </location>
</feature>
<name>A0A0B2V617_TOXCA</name>
<accession>A0A0B2V617</accession>
<evidence type="ECO:0000256" key="1">
    <source>
        <dbReference type="SAM" id="SignalP"/>
    </source>
</evidence>
<dbReference type="AlphaFoldDB" id="A0A0B2V617"/>
<comment type="caution">
    <text evidence="2">The sequence shown here is derived from an EMBL/GenBank/DDBJ whole genome shotgun (WGS) entry which is preliminary data.</text>
</comment>
<dbReference type="Proteomes" id="UP000031036">
    <property type="component" value="Unassembled WGS sequence"/>
</dbReference>
<organism evidence="2 3">
    <name type="scientific">Toxocara canis</name>
    <name type="common">Canine roundworm</name>
    <dbReference type="NCBI Taxonomy" id="6265"/>
    <lineage>
        <taxon>Eukaryota</taxon>
        <taxon>Metazoa</taxon>
        <taxon>Ecdysozoa</taxon>
        <taxon>Nematoda</taxon>
        <taxon>Chromadorea</taxon>
        <taxon>Rhabditida</taxon>
        <taxon>Spirurina</taxon>
        <taxon>Ascaridomorpha</taxon>
        <taxon>Ascaridoidea</taxon>
        <taxon>Toxocaridae</taxon>
        <taxon>Toxocara</taxon>
    </lineage>
</organism>
<evidence type="ECO:0000313" key="2">
    <source>
        <dbReference type="EMBL" id="KHN76954.1"/>
    </source>
</evidence>
<proteinExistence type="predicted"/>
<feature type="signal peptide" evidence="1">
    <location>
        <begin position="1"/>
        <end position="17"/>
    </location>
</feature>
<reference evidence="2 3" key="1">
    <citation type="submission" date="2014-11" db="EMBL/GenBank/DDBJ databases">
        <title>Genetic blueprint of the zoonotic pathogen Toxocara canis.</title>
        <authorList>
            <person name="Zhu X.-Q."/>
            <person name="Korhonen P.K."/>
            <person name="Cai H."/>
            <person name="Young N.D."/>
            <person name="Nejsum P."/>
            <person name="von Samson-Himmelstjerna G."/>
            <person name="Boag P.R."/>
            <person name="Tan P."/>
            <person name="Li Q."/>
            <person name="Min J."/>
            <person name="Yang Y."/>
            <person name="Wang X."/>
            <person name="Fang X."/>
            <person name="Hall R.S."/>
            <person name="Hofmann A."/>
            <person name="Sternberg P.W."/>
            <person name="Jex A.R."/>
            <person name="Gasser R.B."/>
        </authorList>
    </citation>
    <scope>NUCLEOTIDE SEQUENCE [LARGE SCALE GENOMIC DNA]</scope>
    <source>
        <strain evidence="2">PN_DK_2014</strain>
    </source>
</reference>
<gene>
    <name evidence="2" type="ORF">Tcan_06051</name>
</gene>
<keyword evidence="3" id="KW-1185">Reference proteome</keyword>
<protein>
    <submittedName>
        <fullName evidence="2">Uncharacterized protein</fullName>
    </submittedName>
</protein>
<dbReference type="EMBL" id="JPKZ01002389">
    <property type="protein sequence ID" value="KHN76954.1"/>
    <property type="molecule type" value="Genomic_DNA"/>
</dbReference>